<dbReference type="HOGENOM" id="CLU_013249_0_0_7"/>
<dbReference type="Proteomes" id="UP000008825">
    <property type="component" value="Chromosome"/>
</dbReference>
<feature type="chain" id="PRO_5002832561" evidence="2">
    <location>
        <begin position="25"/>
        <end position="1009"/>
    </location>
</feature>
<sequence length="1009" mass="104440">MTKRLILIALFISMLGIISTNAGAVDAPHTSVCITCHNSAAPADSNLFNGTCLRCHSATGSSVYKFSDADQGNTSHRWGGSVVNPGAGAQSPSVGAMVQVQGYTGSQLSCANCHNPHLDTNKRFQRIANGADQMCVDCHRSRAATTAAAGTHPVFVGYSAAVKASPAKFVGMTPVNANPANPTSDLGSRFSADGKILCSTCHRVHSADSRSSNYVNGFKNLSSGDGNILRTNPRGATVAPGAPDSINICTNCHAGKMSHNGKGQDIQCIDCHGAHVEYDPRDPTAAQGRNIKLIRRYMPGSSSQVFFRYTGSRMEYKNGSGTGVCEGCHTPPASIPEHASTDPKVCNKCHAHNSTKGSFTASCDSCHGYPPTVTQWFDPGKPHSSNNDCSLCHNTSPSVHMNGILDLRCDGCHGFPPNYPNGSTKANSHGSHNFSCDKCHFGTTTTGTTITNTANHENGVYDVTAGPGASFTYQYLSTGGTCSNINCHSGNGILTNPAPVSWGTSLGCIGCHGDSSTLASGSHAKHLQKGAGCADCHSATAKTNTTLVANGAHMDSAVEVNGSRLAGMSSNKTCTSACHLAATPQWGVASTGACGTCHGTVPSPGSALIASGAHFAHFSSSATSYGPMLTQTSVTSCQACHSNSGDPSPAHVNGVVDFNIGLGYLSAGTGTCTPCHQQRVSWTSGAVTCESCHTGTLSVINGVAAQDKGLAATRGHGAAGKGCLSCHDRNQRHIGGAGRLIAPLTVSFNAECSYCHNNAAVVQANHLNMASHVTTKGGDAAMACTTCHDPHGTSNLSQIRTVINGKSITYTEAGAGLVNLTTNMGLCQVCHTKTAHYQAGVPETGGHPTTGCLSCHRHDSARAAFMPLGTCDACHGYPPAPKRTASAVIFGRMNNWSSARFEDYSGGGGAHLVAAHVSPFAKASEGWANCAVCHNAGVTGSAPYHKMATPVKDYIENVTVMVDNSLRFANSFTVYTGARLTSVPGANVTGSCFNIACHMSPSVRWSSER</sequence>
<accession>B5EHG1</accession>
<feature type="domain" description="Doubled CXXCH motif" evidence="3">
    <location>
        <begin position="109"/>
        <end position="142"/>
    </location>
</feature>
<dbReference type="InterPro" id="IPR036280">
    <property type="entry name" value="Multihaem_cyt_sf"/>
</dbReference>
<name>B5EHG1_CITBB</name>
<evidence type="ECO:0000313" key="5">
    <source>
        <dbReference type="EMBL" id="ACH38171.1"/>
    </source>
</evidence>
<dbReference type="Pfam" id="PF09699">
    <property type="entry name" value="Paired_CXXCH_1"/>
    <property type="match status" value="1"/>
</dbReference>
<evidence type="ECO:0000259" key="4">
    <source>
        <dbReference type="Pfam" id="PF14522"/>
    </source>
</evidence>
<dbReference type="NCBIfam" id="TIGR01904">
    <property type="entry name" value="GSu_C4xC__C2xCH"/>
    <property type="match status" value="2"/>
</dbReference>
<feature type="domain" description="Cytochrome c7-like" evidence="4">
    <location>
        <begin position="521"/>
        <end position="598"/>
    </location>
</feature>
<dbReference type="Gene3D" id="1.10.1130.10">
    <property type="entry name" value="Flavocytochrome C3, Chain A"/>
    <property type="match status" value="2"/>
</dbReference>
<gene>
    <name evidence="5" type="ordered locus">Gbem_1152</name>
</gene>
<evidence type="ECO:0000313" key="6">
    <source>
        <dbReference type="Proteomes" id="UP000008825"/>
    </source>
</evidence>
<reference evidence="5 6" key="2">
    <citation type="journal article" date="2010" name="BMC Genomics">
        <title>The genome of Geobacter bemidjiensis, exemplar for the subsurface clade of Geobacter species that predominate in Fe(III)-reducing subsurface environments.</title>
        <authorList>
            <person name="Aklujkar M."/>
            <person name="Young N.D."/>
            <person name="Holmes D."/>
            <person name="Chavan M."/>
            <person name="Risso C."/>
            <person name="Kiss H.E."/>
            <person name="Han C.S."/>
            <person name="Land M.L."/>
            <person name="Lovley D.R."/>
        </authorList>
    </citation>
    <scope>NUCLEOTIDE SEQUENCE [LARGE SCALE GENOMIC DNA]</scope>
    <source>
        <strain evidence="6">ATCC BAA-1014 / DSM 16622 / JCM 12645 / Bem</strain>
    </source>
</reference>
<feature type="signal peptide" evidence="2">
    <location>
        <begin position="1"/>
        <end position="24"/>
    </location>
</feature>
<dbReference type="InterPro" id="IPR010176">
    <property type="entry name" value="C4xCH_C2xCH_motif_GEOSU"/>
</dbReference>
<dbReference type="Pfam" id="PF09698">
    <property type="entry name" value="GSu_C4xC__C2xCH"/>
    <property type="match status" value="1"/>
</dbReference>
<dbReference type="Pfam" id="PF14522">
    <property type="entry name" value="Cytochrome_C7"/>
    <property type="match status" value="1"/>
</dbReference>
<dbReference type="SUPFAM" id="SSF48695">
    <property type="entry name" value="Multiheme cytochromes"/>
    <property type="match status" value="2"/>
</dbReference>
<dbReference type="RefSeq" id="WP_012529585.1">
    <property type="nucleotide sequence ID" value="NC_011146.1"/>
</dbReference>
<dbReference type="AlphaFoldDB" id="B5EHG1"/>
<dbReference type="Gene3D" id="3.90.10.10">
    <property type="entry name" value="Cytochrome C3"/>
    <property type="match status" value="1"/>
</dbReference>
<proteinExistence type="predicted"/>
<dbReference type="InterPro" id="IPR029467">
    <property type="entry name" value="Cyt_c7-like"/>
</dbReference>
<evidence type="ECO:0000256" key="1">
    <source>
        <dbReference type="ARBA" id="ARBA00022729"/>
    </source>
</evidence>
<dbReference type="PANTHER" id="PTHR35038:SF8">
    <property type="entry name" value="C-TYPE POLYHEME CYTOCHROME OMCC"/>
    <property type="match status" value="1"/>
</dbReference>
<evidence type="ECO:0000259" key="3">
    <source>
        <dbReference type="Pfam" id="PF09699"/>
    </source>
</evidence>
<keyword evidence="1 2" id="KW-0732">Signal</keyword>
<dbReference type="OrthoDB" id="9810317at2"/>
<dbReference type="EMBL" id="CP001124">
    <property type="protein sequence ID" value="ACH38171.1"/>
    <property type="molecule type" value="Genomic_DNA"/>
</dbReference>
<dbReference type="InterPro" id="IPR010177">
    <property type="entry name" value="Paired_CXXCH_1"/>
</dbReference>
<reference evidence="5 6" key="1">
    <citation type="submission" date="2008-07" db="EMBL/GenBank/DDBJ databases">
        <title>Complete sequence of Geobacter bemidjiensis BEM.</title>
        <authorList>
            <consortium name="US DOE Joint Genome Institute"/>
            <person name="Lucas S."/>
            <person name="Copeland A."/>
            <person name="Lapidus A."/>
            <person name="Glavina del Rio T."/>
            <person name="Dalin E."/>
            <person name="Tice H."/>
            <person name="Bruce D."/>
            <person name="Goodwin L."/>
            <person name="Pitluck S."/>
            <person name="Kiss H."/>
            <person name="Brettin T."/>
            <person name="Detter J.C."/>
            <person name="Han C."/>
            <person name="Kuske C.R."/>
            <person name="Schmutz J."/>
            <person name="Larimer F."/>
            <person name="Land M."/>
            <person name="Hauser L."/>
            <person name="Kyrpides N."/>
            <person name="Lykidis A."/>
            <person name="Lovley D."/>
            <person name="Richardson P."/>
        </authorList>
    </citation>
    <scope>NUCLEOTIDE SEQUENCE [LARGE SCALE GENOMIC DNA]</scope>
    <source>
        <strain evidence="6">ATCC BAA-1014 / DSM 16622 / JCM 12645 / Bem</strain>
    </source>
</reference>
<dbReference type="PANTHER" id="PTHR35038">
    <property type="entry name" value="DISSIMILATORY SULFITE REDUCTASE SIRA"/>
    <property type="match status" value="1"/>
</dbReference>
<protein>
    <submittedName>
        <fullName evidence="5">Cytochrome c</fullName>
    </submittedName>
</protein>
<evidence type="ECO:0000256" key="2">
    <source>
        <dbReference type="SAM" id="SignalP"/>
    </source>
</evidence>
<organism evidence="5 6">
    <name type="scientific">Citrifermentans bemidjiense (strain ATCC BAA-1014 / DSM 16622 / JCM 12645 / Bem)</name>
    <name type="common">Geobacter bemidjiensis</name>
    <dbReference type="NCBI Taxonomy" id="404380"/>
    <lineage>
        <taxon>Bacteria</taxon>
        <taxon>Pseudomonadati</taxon>
        <taxon>Thermodesulfobacteriota</taxon>
        <taxon>Desulfuromonadia</taxon>
        <taxon>Geobacterales</taxon>
        <taxon>Geobacteraceae</taxon>
        <taxon>Citrifermentans</taxon>
    </lineage>
</organism>
<dbReference type="STRING" id="404380.Gbem_1152"/>
<dbReference type="KEGG" id="gbm:Gbem_1152"/>
<keyword evidence="6" id="KW-1185">Reference proteome</keyword>
<dbReference type="InterPro" id="IPR051829">
    <property type="entry name" value="Multiheme_Cytochr_ET"/>
</dbReference>